<reference evidence="1 2" key="1">
    <citation type="journal article" date="2018" name="Sci. Rep.">
        <title>Genomic signatures of local adaptation to the degree of environmental predictability in rotifers.</title>
        <authorList>
            <person name="Franch-Gras L."/>
            <person name="Hahn C."/>
            <person name="Garcia-Roger E.M."/>
            <person name="Carmona M.J."/>
            <person name="Serra M."/>
            <person name="Gomez A."/>
        </authorList>
    </citation>
    <scope>NUCLEOTIDE SEQUENCE [LARGE SCALE GENOMIC DNA]</scope>
    <source>
        <strain evidence="1">HYR1</strain>
    </source>
</reference>
<protein>
    <submittedName>
        <fullName evidence="1">Uncharacterized protein</fullName>
    </submittedName>
</protein>
<gene>
    <name evidence="1" type="ORF">BpHYR1_053243</name>
</gene>
<dbReference type="EMBL" id="REGN01001371">
    <property type="protein sequence ID" value="RNA35134.1"/>
    <property type="molecule type" value="Genomic_DNA"/>
</dbReference>
<evidence type="ECO:0000313" key="2">
    <source>
        <dbReference type="Proteomes" id="UP000276133"/>
    </source>
</evidence>
<keyword evidence="2" id="KW-1185">Reference proteome</keyword>
<accession>A0A3M7SGY3</accession>
<name>A0A3M7SGY3_BRAPC</name>
<dbReference type="Proteomes" id="UP000276133">
    <property type="component" value="Unassembled WGS sequence"/>
</dbReference>
<sequence>MDDRPECLPLSGRGQKDKPTDGWCLLPNFHSEPKKAFPFLPLHYNNSRKFGMKIKTKPKTIF</sequence>
<proteinExistence type="predicted"/>
<organism evidence="1 2">
    <name type="scientific">Brachionus plicatilis</name>
    <name type="common">Marine rotifer</name>
    <name type="synonym">Brachionus muelleri</name>
    <dbReference type="NCBI Taxonomy" id="10195"/>
    <lineage>
        <taxon>Eukaryota</taxon>
        <taxon>Metazoa</taxon>
        <taxon>Spiralia</taxon>
        <taxon>Gnathifera</taxon>
        <taxon>Rotifera</taxon>
        <taxon>Eurotatoria</taxon>
        <taxon>Monogononta</taxon>
        <taxon>Pseudotrocha</taxon>
        <taxon>Ploima</taxon>
        <taxon>Brachionidae</taxon>
        <taxon>Brachionus</taxon>
    </lineage>
</organism>
<comment type="caution">
    <text evidence="1">The sequence shown here is derived from an EMBL/GenBank/DDBJ whole genome shotgun (WGS) entry which is preliminary data.</text>
</comment>
<dbReference type="AlphaFoldDB" id="A0A3M7SGY3"/>
<evidence type="ECO:0000313" key="1">
    <source>
        <dbReference type="EMBL" id="RNA35134.1"/>
    </source>
</evidence>